<keyword evidence="3" id="KW-1185">Reference proteome</keyword>
<evidence type="ECO:0000313" key="2">
    <source>
        <dbReference type="EMBL" id="GLI57389.1"/>
    </source>
</evidence>
<dbReference type="PANTHER" id="PTHR43031:SF1">
    <property type="entry name" value="PYRIDINE NUCLEOTIDE-DISULPHIDE OXIDOREDUCTASE"/>
    <property type="match status" value="1"/>
</dbReference>
<dbReference type="Pfam" id="PF00581">
    <property type="entry name" value="Rhodanese"/>
    <property type="match status" value="1"/>
</dbReference>
<dbReference type="AlphaFoldDB" id="A0A9W6GP18"/>
<dbReference type="PROSITE" id="PS50206">
    <property type="entry name" value="RHODANESE_3"/>
    <property type="match status" value="1"/>
</dbReference>
<dbReference type="InterPro" id="IPR036873">
    <property type="entry name" value="Rhodanese-like_dom_sf"/>
</dbReference>
<dbReference type="InterPro" id="IPR050229">
    <property type="entry name" value="GlpE_sulfurtransferase"/>
</dbReference>
<sequence length="114" mass="13252">MELTKYSDIIEKQEDKFDVEKEEALRLITDPNVVVLDVRTPEEIAEVPSLVEDPLNINYYDEDFESKIEELNREGEYLVVCRSGNRSMRTCFMMEAKGFKKLYNLKDGMDGCNA</sequence>
<dbReference type="SUPFAM" id="SSF52821">
    <property type="entry name" value="Rhodanese/Cell cycle control phosphatase"/>
    <property type="match status" value="1"/>
</dbReference>
<evidence type="ECO:0000259" key="1">
    <source>
        <dbReference type="PROSITE" id="PS50206"/>
    </source>
</evidence>
<dbReference type="RefSeq" id="WP_281836977.1">
    <property type="nucleotide sequence ID" value="NZ_BSDY01000017.1"/>
</dbReference>
<dbReference type="Gene3D" id="3.40.250.10">
    <property type="entry name" value="Rhodanese-like domain"/>
    <property type="match status" value="1"/>
</dbReference>
<evidence type="ECO:0000313" key="3">
    <source>
        <dbReference type="Proteomes" id="UP001144471"/>
    </source>
</evidence>
<dbReference type="EMBL" id="BSDY01000017">
    <property type="protein sequence ID" value="GLI57389.1"/>
    <property type="molecule type" value="Genomic_DNA"/>
</dbReference>
<accession>A0A9W6GP18</accession>
<protein>
    <recommendedName>
        <fullName evidence="1">Rhodanese domain-containing protein</fullName>
    </recommendedName>
</protein>
<proteinExistence type="predicted"/>
<organism evidence="2 3">
    <name type="scientific">Propionigenium maris DSM 9537</name>
    <dbReference type="NCBI Taxonomy" id="1123000"/>
    <lineage>
        <taxon>Bacteria</taxon>
        <taxon>Fusobacteriati</taxon>
        <taxon>Fusobacteriota</taxon>
        <taxon>Fusobacteriia</taxon>
        <taxon>Fusobacteriales</taxon>
        <taxon>Fusobacteriaceae</taxon>
        <taxon>Propionigenium</taxon>
    </lineage>
</organism>
<comment type="caution">
    <text evidence="2">The sequence shown here is derived from an EMBL/GenBank/DDBJ whole genome shotgun (WGS) entry which is preliminary data.</text>
</comment>
<dbReference type="Proteomes" id="UP001144471">
    <property type="component" value="Unassembled WGS sequence"/>
</dbReference>
<feature type="domain" description="Rhodanese" evidence="1">
    <location>
        <begin position="29"/>
        <end position="114"/>
    </location>
</feature>
<reference evidence="2" key="1">
    <citation type="submission" date="2022-12" db="EMBL/GenBank/DDBJ databases">
        <title>Reference genome sequencing for broad-spectrum identification of bacterial and archaeal isolates by mass spectrometry.</title>
        <authorList>
            <person name="Sekiguchi Y."/>
            <person name="Tourlousse D.M."/>
        </authorList>
    </citation>
    <scope>NUCLEOTIDE SEQUENCE</scope>
    <source>
        <strain evidence="2">10succ1</strain>
    </source>
</reference>
<dbReference type="CDD" id="cd00158">
    <property type="entry name" value="RHOD"/>
    <property type="match status" value="1"/>
</dbReference>
<name>A0A9W6GP18_9FUSO</name>
<dbReference type="PANTHER" id="PTHR43031">
    <property type="entry name" value="FAD-DEPENDENT OXIDOREDUCTASE"/>
    <property type="match status" value="1"/>
</dbReference>
<dbReference type="InterPro" id="IPR001763">
    <property type="entry name" value="Rhodanese-like_dom"/>
</dbReference>
<gene>
    <name evidence="2" type="ORF">PM10SUCC1_29030</name>
</gene>
<dbReference type="SMART" id="SM00450">
    <property type="entry name" value="RHOD"/>
    <property type="match status" value="1"/>
</dbReference>